<feature type="region of interest" description="Disordered" evidence="2">
    <location>
        <begin position="108"/>
        <end position="220"/>
    </location>
</feature>
<dbReference type="GO" id="GO:0042981">
    <property type="term" value="P:regulation of apoptotic process"/>
    <property type="evidence" value="ECO:0007669"/>
    <property type="project" value="InterPro"/>
</dbReference>
<dbReference type="CDD" id="cd01671">
    <property type="entry name" value="CARD"/>
    <property type="match status" value="1"/>
</dbReference>
<feature type="compositionally biased region" description="Polar residues" evidence="2">
    <location>
        <begin position="182"/>
        <end position="197"/>
    </location>
</feature>
<dbReference type="EnsemblMetazoa" id="G11024.1">
    <property type="protein sequence ID" value="G11024.1:cds"/>
    <property type="gene ID" value="G11024"/>
</dbReference>
<evidence type="ECO:0000313" key="5">
    <source>
        <dbReference type="Proteomes" id="UP000005408"/>
    </source>
</evidence>
<dbReference type="Proteomes" id="UP000005408">
    <property type="component" value="Unassembled WGS sequence"/>
</dbReference>
<feature type="compositionally biased region" description="Basic and acidic residues" evidence="2">
    <location>
        <begin position="134"/>
        <end position="145"/>
    </location>
</feature>
<dbReference type="PROSITE" id="PS50209">
    <property type="entry name" value="CARD"/>
    <property type="match status" value="1"/>
</dbReference>
<proteinExistence type="predicted"/>
<keyword evidence="5" id="KW-1185">Reference proteome</keyword>
<feature type="compositionally biased region" description="Polar residues" evidence="2">
    <location>
        <begin position="121"/>
        <end position="133"/>
    </location>
</feature>
<dbReference type="EnsemblMetazoa" id="G11024.11">
    <property type="protein sequence ID" value="G11024.11:cds"/>
    <property type="gene ID" value="G11024"/>
</dbReference>
<dbReference type="InterPro" id="IPR011029">
    <property type="entry name" value="DEATH-like_dom_sf"/>
</dbReference>
<reference evidence="4" key="1">
    <citation type="submission" date="2022-08" db="UniProtKB">
        <authorList>
            <consortium name="EnsemblMetazoa"/>
        </authorList>
    </citation>
    <scope>IDENTIFICATION</scope>
    <source>
        <strain evidence="4">05x7-T-G4-1.051#20</strain>
    </source>
</reference>
<sequence>MDERMLWKNWQYLKNEIYVEDFIDAMMEAGIFTAQNKRDIMMVQPSTRQMKAEKFLNVLIQAGEKGYEMFTTVLHAMRTDNRYTSLMEKLNLPSGNVMVVHPLVEDASAASSDCRPDTRGSQRPSTASSGSTDISRDGETGEKNRRSARQAWRSQNSGSNPNSASSRRPTSNSGARGGIVRQPSTGEVNSVTRFPNQAQPPQPSYVADEQPPSAASCDDKRLNEKDLSVDMNILEQELVRIAPTIAELFQKISKTTSSNIPVSEEEIRKVKEENERLRKTNRALIEKLNNFQQKIIQLQLENKNLRENGEGAKEAKEELGRKARELQDMERRLEEQKNALEEKEMELNIQLMKIKEIEKDIIRQKRQITKLEILHEEGQQENERQQEEIAILKEDRYKQQEQIRQLELKQRQGDERLRRLEERLKQIEEAPVNKTKSIKSRDPKFRTTKRLLGQMYNSEIT</sequence>
<dbReference type="SUPFAM" id="SSF47986">
    <property type="entry name" value="DEATH domain"/>
    <property type="match status" value="1"/>
</dbReference>
<evidence type="ECO:0000256" key="2">
    <source>
        <dbReference type="SAM" id="MobiDB-lite"/>
    </source>
</evidence>
<evidence type="ECO:0000259" key="3">
    <source>
        <dbReference type="PROSITE" id="PS50209"/>
    </source>
</evidence>
<dbReference type="Pfam" id="PF00619">
    <property type="entry name" value="CARD"/>
    <property type="match status" value="1"/>
</dbReference>
<feature type="compositionally biased region" description="Polar residues" evidence="2">
    <location>
        <begin position="152"/>
        <end position="174"/>
    </location>
</feature>
<evidence type="ECO:0000313" key="4">
    <source>
        <dbReference type="EnsemblMetazoa" id="G11024.3:cds"/>
    </source>
</evidence>
<dbReference type="EnsemblMetazoa" id="G11024.10">
    <property type="protein sequence ID" value="G11024.10:cds"/>
    <property type="gene ID" value="G11024"/>
</dbReference>
<evidence type="ECO:0000256" key="1">
    <source>
        <dbReference type="SAM" id="Coils"/>
    </source>
</evidence>
<feature type="domain" description="CARD" evidence="3">
    <location>
        <begin position="1"/>
        <end position="74"/>
    </location>
</feature>
<feature type="coiled-coil region" evidence="1">
    <location>
        <begin position="260"/>
        <end position="430"/>
    </location>
</feature>
<accession>A0A8W8HTX1</accession>
<dbReference type="EnsemblMetazoa" id="G11024.3">
    <property type="protein sequence ID" value="G11024.3:cds"/>
    <property type="gene ID" value="G11024"/>
</dbReference>
<dbReference type="AlphaFoldDB" id="A0A8W8HTX1"/>
<organism evidence="4 5">
    <name type="scientific">Magallana gigas</name>
    <name type="common">Pacific oyster</name>
    <name type="synonym">Crassostrea gigas</name>
    <dbReference type="NCBI Taxonomy" id="29159"/>
    <lineage>
        <taxon>Eukaryota</taxon>
        <taxon>Metazoa</taxon>
        <taxon>Spiralia</taxon>
        <taxon>Lophotrochozoa</taxon>
        <taxon>Mollusca</taxon>
        <taxon>Bivalvia</taxon>
        <taxon>Autobranchia</taxon>
        <taxon>Pteriomorphia</taxon>
        <taxon>Ostreida</taxon>
        <taxon>Ostreoidea</taxon>
        <taxon>Ostreidae</taxon>
        <taxon>Magallana</taxon>
    </lineage>
</organism>
<dbReference type="Gene3D" id="1.10.533.10">
    <property type="entry name" value="Death Domain, Fas"/>
    <property type="match status" value="1"/>
</dbReference>
<name>A0A8W8HTX1_MAGGI</name>
<keyword evidence="1" id="KW-0175">Coiled coil</keyword>
<dbReference type="InterPro" id="IPR001315">
    <property type="entry name" value="CARD"/>
</dbReference>
<protein>
    <recommendedName>
        <fullName evidence="3">CARD domain-containing protein</fullName>
    </recommendedName>
</protein>